<dbReference type="InterPro" id="IPR029058">
    <property type="entry name" value="AB_hydrolase_fold"/>
</dbReference>
<organism evidence="2 3">
    <name type="scientific">Amycolatopsis iheyensis</name>
    <dbReference type="NCBI Taxonomy" id="2945988"/>
    <lineage>
        <taxon>Bacteria</taxon>
        <taxon>Bacillati</taxon>
        <taxon>Actinomycetota</taxon>
        <taxon>Actinomycetes</taxon>
        <taxon>Pseudonocardiales</taxon>
        <taxon>Pseudonocardiaceae</taxon>
        <taxon>Amycolatopsis</taxon>
    </lineage>
</organism>
<evidence type="ECO:0000313" key="3">
    <source>
        <dbReference type="Proteomes" id="UP001144096"/>
    </source>
</evidence>
<gene>
    <name evidence="2" type="ORF">M8542_19635</name>
</gene>
<dbReference type="PANTHER" id="PTHR43433">
    <property type="entry name" value="HYDROLASE, ALPHA/BETA FOLD FAMILY PROTEIN"/>
    <property type="match status" value="1"/>
</dbReference>
<evidence type="ECO:0000313" key="2">
    <source>
        <dbReference type="EMBL" id="MCR6485043.1"/>
    </source>
</evidence>
<dbReference type="SUPFAM" id="SSF53474">
    <property type="entry name" value="alpha/beta-Hydrolases"/>
    <property type="match status" value="1"/>
</dbReference>
<accession>A0A9X2NCZ2</accession>
<proteinExistence type="predicted"/>
<dbReference type="EMBL" id="JAMXQV010000009">
    <property type="protein sequence ID" value="MCR6485043.1"/>
    <property type="molecule type" value="Genomic_DNA"/>
</dbReference>
<dbReference type="Pfam" id="PF00561">
    <property type="entry name" value="Abhydrolase_1"/>
    <property type="match status" value="1"/>
</dbReference>
<dbReference type="RefSeq" id="WP_257921658.1">
    <property type="nucleotide sequence ID" value="NZ_JAMXQV010000009.1"/>
</dbReference>
<evidence type="ECO:0000259" key="1">
    <source>
        <dbReference type="Pfam" id="PF00561"/>
    </source>
</evidence>
<sequence length="277" mass="30020">MPFVTTPAGARIAWDSFGGEQLPPVVLVQGYSAQLLGWRPGFCETLVADGFRVIRFDNRDVGQSQRYPGGGYDLGDLADDTAALLDGLGLDSAHVVGQSMGGMVAQELALRHPGRVRSLGLVYTAPSLRYFRGRDEILGRLDAPVPATREEFVAYYPAAEAFCRSSAYPQDVGWLIEVAGQIWDRGWDPGGPERQLRALLATPDHDDALRELRVPTTILAGDADRLVDPAAATRLHEVIPASTLTIFPGMGHELPKPLWGEIAGLLGANARRMVSEY</sequence>
<keyword evidence="2" id="KW-0378">Hydrolase</keyword>
<reference evidence="2" key="1">
    <citation type="submission" date="2022-06" db="EMBL/GenBank/DDBJ databases">
        <title>Amycolatopsis iheyaensis sp. nov., a new species of the genus Amycolatopsis isolated from soil in Iheya island, Japan.</title>
        <authorList>
            <person name="Ngamcharungchit C."/>
            <person name="Kanto H."/>
            <person name="Take A."/>
            <person name="Intra B."/>
            <person name="Matsumoto A."/>
            <person name="Panbangred W."/>
            <person name="Inahashi Y."/>
        </authorList>
    </citation>
    <scope>NUCLEOTIDE SEQUENCE</scope>
    <source>
        <strain evidence="2">OK19-0408</strain>
    </source>
</reference>
<dbReference type="PANTHER" id="PTHR43433:SF5">
    <property type="entry name" value="AB HYDROLASE-1 DOMAIN-CONTAINING PROTEIN"/>
    <property type="match status" value="1"/>
</dbReference>
<dbReference type="GO" id="GO:0016787">
    <property type="term" value="F:hydrolase activity"/>
    <property type="evidence" value="ECO:0007669"/>
    <property type="project" value="UniProtKB-KW"/>
</dbReference>
<feature type="domain" description="AB hydrolase-1" evidence="1">
    <location>
        <begin position="23"/>
        <end position="253"/>
    </location>
</feature>
<comment type="caution">
    <text evidence="2">The sequence shown here is derived from an EMBL/GenBank/DDBJ whole genome shotgun (WGS) entry which is preliminary data.</text>
</comment>
<dbReference type="AlphaFoldDB" id="A0A9X2NCZ2"/>
<dbReference type="Proteomes" id="UP001144096">
    <property type="component" value="Unassembled WGS sequence"/>
</dbReference>
<dbReference type="InterPro" id="IPR000073">
    <property type="entry name" value="AB_hydrolase_1"/>
</dbReference>
<keyword evidence="3" id="KW-1185">Reference proteome</keyword>
<dbReference type="PRINTS" id="PR00111">
    <property type="entry name" value="ABHYDROLASE"/>
</dbReference>
<dbReference type="Gene3D" id="3.40.50.1820">
    <property type="entry name" value="alpha/beta hydrolase"/>
    <property type="match status" value="1"/>
</dbReference>
<protein>
    <submittedName>
        <fullName evidence="2">Alpha/beta hydrolase</fullName>
    </submittedName>
</protein>
<name>A0A9X2NCZ2_9PSEU</name>
<dbReference type="InterPro" id="IPR050471">
    <property type="entry name" value="AB_hydrolase"/>
</dbReference>